<evidence type="ECO:0000256" key="1">
    <source>
        <dbReference type="ARBA" id="ARBA00022553"/>
    </source>
</evidence>
<evidence type="ECO:0000259" key="2">
    <source>
        <dbReference type="Pfam" id="PF00498"/>
    </source>
</evidence>
<feature type="domain" description="FHA" evidence="2">
    <location>
        <begin position="292"/>
        <end position="353"/>
    </location>
</feature>
<protein>
    <recommendedName>
        <fullName evidence="2">FHA domain-containing protein</fullName>
    </recommendedName>
</protein>
<gene>
    <name evidence="3" type="ORF">FHX39_002750</name>
</gene>
<accession>A0A7W5JXB5</accession>
<organism evidence="3 4">
    <name type="scientific">Microlunatus antarcticus</name>
    <dbReference type="NCBI Taxonomy" id="53388"/>
    <lineage>
        <taxon>Bacteria</taxon>
        <taxon>Bacillati</taxon>
        <taxon>Actinomycetota</taxon>
        <taxon>Actinomycetes</taxon>
        <taxon>Propionibacteriales</taxon>
        <taxon>Propionibacteriaceae</taxon>
        <taxon>Microlunatus</taxon>
    </lineage>
</organism>
<dbReference type="InterPro" id="IPR000253">
    <property type="entry name" value="FHA_dom"/>
</dbReference>
<keyword evidence="1" id="KW-0597">Phosphoprotein</keyword>
<dbReference type="EMBL" id="JACHZG010000001">
    <property type="protein sequence ID" value="MBB3327806.1"/>
    <property type="molecule type" value="Genomic_DNA"/>
</dbReference>
<sequence>MQPRGTSGRPAAATYRGTGATFLRSGGWAVLLDLSPAHPLVELCWHLLDVTPDLDDLLRALVDRGLRDVPAFLVVRETGARRLVAGGALTLALDGTDVPNDRGDGAWLDLPLTDGSTLDAAFGGGGGGGEEPHARSLPLRDGVVTATAFRLVLDRSADAGGQGGGEAPSADDTQPFFATLQSGVEAQEDEASTATVRAHRAVMDAGPAAETQAPRVLAAVCPAGHLTPAYAGLCRVCRRTVAPQQAFETPRPVLGRLALPEGGTLVLDRGAVLGRAPHVPGDWVGPPPRLVTLPDPDQDVSAQHVSVVLDLWNVLVCDLGSTNGTALVEPDGKVRPLRAYEPVPLAAGDVLVLADVVTLAYEVQP</sequence>
<evidence type="ECO:0000313" key="3">
    <source>
        <dbReference type="EMBL" id="MBB3327806.1"/>
    </source>
</evidence>
<dbReference type="SUPFAM" id="SSF49879">
    <property type="entry name" value="SMAD/FHA domain"/>
    <property type="match status" value="1"/>
</dbReference>
<dbReference type="InterPro" id="IPR008984">
    <property type="entry name" value="SMAD_FHA_dom_sf"/>
</dbReference>
<evidence type="ECO:0000313" key="4">
    <source>
        <dbReference type="Proteomes" id="UP000565572"/>
    </source>
</evidence>
<dbReference type="RefSeq" id="WP_183339264.1">
    <property type="nucleotide sequence ID" value="NZ_JACHZG010000001.1"/>
</dbReference>
<dbReference type="CDD" id="cd00060">
    <property type="entry name" value="FHA"/>
    <property type="match status" value="1"/>
</dbReference>
<reference evidence="3 4" key="1">
    <citation type="submission" date="2020-08" db="EMBL/GenBank/DDBJ databases">
        <title>Sequencing the genomes of 1000 actinobacteria strains.</title>
        <authorList>
            <person name="Klenk H.-P."/>
        </authorList>
    </citation>
    <scope>NUCLEOTIDE SEQUENCE [LARGE SCALE GENOMIC DNA]</scope>
    <source>
        <strain evidence="3 4">DSM 11053</strain>
    </source>
</reference>
<dbReference type="AlphaFoldDB" id="A0A7W5JXB5"/>
<name>A0A7W5JXB5_9ACTN</name>
<keyword evidence="4" id="KW-1185">Reference proteome</keyword>
<dbReference type="Proteomes" id="UP000565572">
    <property type="component" value="Unassembled WGS sequence"/>
</dbReference>
<proteinExistence type="predicted"/>
<dbReference type="Gene3D" id="2.60.200.20">
    <property type="match status" value="1"/>
</dbReference>
<dbReference type="Pfam" id="PF00498">
    <property type="entry name" value="FHA"/>
    <property type="match status" value="1"/>
</dbReference>
<comment type="caution">
    <text evidence="3">The sequence shown here is derived from an EMBL/GenBank/DDBJ whole genome shotgun (WGS) entry which is preliminary data.</text>
</comment>